<dbReference type="PRINTS" id="PR00040">
    <property type="entry name" value="HTHMERR"/>
</dbReference>
<dbReference type="PANTHER" id="PTHR30204">
    <property type="entry name" value="REDOX-CYCLING DRUG-SENSING TRANSCRIPTIONAL ACTIVATOR SOXR"/>
    <property type="match status" value="1"/>
</dbReference>
<name>A0A329QB53_9ACTN</name>
<dbReference type="Pfam" id="PF09278">
    <property type="entry name" value="MerR-DNA-bind"/>
    <property type="match status" value="1"/>
</dbReference>
<dbReference type="AlphaFoldDB" id="A0A329QB53"/>
<dbReference type="InterPro" id="IPR047057">
    <property type="entry name" value="MerR_fam"/>
</dbReference>
<organism evidence="5 6">
    <name type="scientific">Phytoactinopolyspora halophila</name>
    <dbReference type="NCBI Taxonomy" id="1981511"/>
    <lineage>
        <taxon>Bacteria</taxon>
        <taxon>Bacillati</taxon>
        <taxon>Actinomycetota</taxon>
        <taxon>Actinomycetes</taxon>
        <taxon>Jiangellales</taxon>
        <taxon>Jiangellaceae</taxon>
        <taxon>Phytoactinopolyspora</taxon>
    </lineage>
</organism>
<evidence type="ECO:0000256" key="1">
    <source>
        <dbReference type="ARBA" id="ARBA00023015"/>
    </source>
</evidence>
<evidence type="ECO:0000259" key="4">
    <source>
        <dbReference type="PROSITE" id="PS50937"/>
    </source>
</evidence>
<dbReference type="InterPro" id="IPR015358">
    <property type="entry name" value="Tscrpt_reg_MerR_DNA-bd"/>
</dbReference>
<dbReference type="SUPFAM" id="SSF46955">
    <property type="entry name" value="Putative DNA-binding domain"/>
    <property type="match status" value="1"/>
</dbReference>
<evidence type="ECO:0000313" key="5">
    <source>
        <dbReference type="EMBL" id="RAW09467.1"/>
    </source>
</evidence>
<comment type="caution">
    <text evidence="5">The sequence shown here is derived from an EMBL/GenBank/DDBJ whole genome shotgun (WGS) entry which is preliminary data.</text>
</comment>
<evidence type="ECO:0000256" key="3">
    <source>
        <dbReference type="ARBA" id="ARBA00023163"/>
    </source>
</evidence>
<keyword evidence="3" id="KW-0804">Transcription</keyword>
<reference evidence="5 6" key="1">
    <citation type="submission" date="2018-06" db="EMBL/GenBank/DDBJ databases">
        <title>Phytoactinopolyspora halophila sp. nov., a novel halophilic actinomycete isolated from a saline soil in China.</title>
        <authorList>
            <person name="Tang S.-K."/>
        </authorList>
    </citation>
    <scope>NUCLEOTIDE SEQUENCE [LARGE SCALE GENOMIC DNA]</scope>
    <source>
        <strain evidence="5 6">YIM 96934</strain>
    </source>
</reference>
<accession>A0A329QB53</accession>
<sequence>MLIGEIAQRTGTTTKTLRFYEDAKLLPAPQRTPAGYRDYSPDVVDRIAFIHDAQKAGFTLRQVGQILDIRDGGESPCVHVGHLVHQRLEEVEQRITELEHTRDRLAALARRTRELDPADCGGYCTIIEAT</sequence>
<dbReference type="PROSITE" id="PS50937">
    <property type="entry name" value="HTH_MERR_2"/>
    <property type="match status" value="1"/>
</dbReference>
<protein>
    <submittedName>
        <fullName evidence="5">Heavy metal-responsive transcriptional regulator</fullName>
    </submittedName>
</protein>
<dbReference type="RefSeq" id="WP_112260319.1">
    <property type="nucleotide sequence ID" value="NZ_QMIG01000042.1"/>
</dbReference>
<dbReference type="OrthoDB" id="9802039at2"/>
<dbReference type="GO" id="GO:0003700">
    <property type="term" value="F:DNA-binding transcription factor activity"/>
    <property type="evidence" value="ECO:0007669"/>
    <property type="project" value="InterPro"/>
</dbReference>
<dbReference type="PANTHER" id="PTHR30204:SF94">
    <property type="entry name" value="HEAVY METAL-DEPENDENT TRANSCRIPTIONAL REGULATOR HI_0293-RELATED"/>
    <property type="match status" value="1"/>
</dbReference>
<dbReference type="InterPro" id="IPR000551">
    <property type="entry name" value="MerR-type_HTH_dom"/>
</dbReference>
<keyword evidence="2" id="KW-0238">DNA-binding</keyword>
<dbReference type="Gene3D" id="1.10.1660.10">
    <property type="match status" value="1"/>
</dbReference>
<dbReference type="GO" id="GO:0003677">
    <property type="term" value="F:DNA binding"/>
    <property type="evidence" value="ECO:0007669"/>
    <property type="project" value="UniProtKB-KW"/>
</dbReference>
<dbReference type="CDD" id="cd04770">
    <property type="entry name" value="HTH_HMRTR"/>
    <property type="match status" value="1"/>
</dbReference>
<dbReference type="SMART" id="SM00422">
    <property type="entry name" value="HTH_MERR"/>
    <property type="match status" value="1"/>
</dbReference>
<dbReference type="InterPro" id="IPR009061">
    <property type="entry name" value="DNA-bd_dom_put_sf"/>
</dbReference>
<evidence type="ECO:0000256" key="2">
    <source>
        <dbReference type="ARBA" id="ARBA00023125"/>
    </source>
</evidence>
<gene>
    <name evidence="5" type="ORF">DPM12_21040</name>
</gene>
<keyword evidence="1" id="KW-0805">Transcription regulation</keyword>
<keyword evidence="6" id="KW-1185">Reference proteome</keyword>
<proteinExistence type="predicted"/>
<feature type="domain" description="HTH merR-type" evidence="4">
    <location>
        <begin position="1"/>
        <end position="69"/>
    </location>
</feature>
<evidence type="ECO:0000313" key="6">
    <source>
        <dbReference type="Proteomes" id="UP000250462"/>
    </source>
</evidence>
<dbReference type="Proteomes" id="UP000250462">
    <property type="component" value="Unassembled WGS sequence"/>
</dbReference>
<dbReference type="EMBL" id="QMIG01000042">
    <property type="protein sequence ID" value="RAW09467.1"/>
    <property type="molecule type" value="Genomic_DNA"/>
</dbReference>
<dbReference type="Pfam" id="PF00376">
    <property type="entry name" value="MerR"/>
    <property type="match status" value="1"/>
</dbReference>